<dbReference type="GO" id="GO:0000723">
    <property type="term" value="P:telomere maintenance"/>
    <property type="evidence" value="ECO:0007669"/>
    <property type="project" value="TreeGrafter"/>
</dbReference>
<keyword evidence="1" id="KW-0540">Nuclease</keyword>
<name>A0A3P7FD48_WUCBA</name>
<dbReference type="GO" id="GO:0036297">
    <property type="term" value="P:interstrand cross-link repair"/>
    <property type="evidence" value="ECO:0007669"/>
    <property type="project" value="TreeGrafter"/>
</dbReference>
<keyword evidence="3" id="KW-0269">Exonuclease</keyword>
<keyword evidence="2" id="KW-0378">Hydrolase</keyword>
<organism evidence="4 5">
    <name type="scientific">Wuchereria bancrofti</name>
    <dbReference type="NCBI Taxonomy" id="6293"/>
    <lineage>
        <taxon>Eukaryota</taxon>
        <taxon>Metazoa</taxon>
        <taxon>Ecdysozoa</taxon>
        <taxon>Nematoda</taxon>
        <taxon>Chromadorea</taxon>
        <taxon>Rhabditida</taxon>
        <taxon>Spirurina</taxon>
        <taxon>Spiruromorpha</taxon>
        <taxon>Filarioidea</taxon>
        <taxon>Onchocercidae</taxon>
        <taxon>Wuchereria</taxon>
    </lineage>
</organism>
<proteinExistence type="predicted"/>
<dbReference type="InParanoid" id="A0A3P7FD48"/>
<dbReference type="SUPFAM" id="SSF56281">
    <property type="entry name" value="Metallo-hydrolase/oxidoreductase"/>
    <property type="match status" value="1"/>
</dbReference>
<evidence type="ECO:0000256" key="3">
    <source>
        <dbReference type="ARBA" id="ARBA00022839"/>
    </source>
</evidence>
<dbReference type="PANTHER" id="PTHR23240">
    <property type="entry name" value="DNA CROSS-LINK REPAIR PROTEIN PSO2/SNM1-RELATED"/>
    <property type="match status" value="1"/>
</dbReference>
<dbReference type="PANTHER" id="PTHR23240:SF8">
    <property type="entry name" value="PROTEIN ARTEMIS"/>
    <property type="match status" value="1"/>
</dbReference>
<dbReference type="GO" id="GO:0003684">
    <property type="term" value="F:damaged DNA binding"/>
    <property type="evidence" value="ECO:0007669"/>
    <property type="project" value="TreeGrafter"/>
</dbReference>
<evidence type="ECO:0000256" key="2">
    <source>
        <dbReference type="ARBA" id="ARBA00022801"/>
    </source>
</evidence>
<keyword evidence="5" id="KW-1185">Reference proteome</keyword>
<dbReference type="AlphaFoldDB" id="A0A3P7FD48"/>
<dbReference type="GO" id="GO:0006303">
    <property type="term" value="P:double-strand break repair via nonhomologous end joining"/>
    <property type="evidence" value="ECO:0007669"/>
    <property type="project" value="TreeGrafter"/>
</dbReference>
<dbReference type="GO" id="GO:0035312">
    <property type="term" value="F:5'-3' DNA exonuclease activity"/>
    <property type="evidence" value="ECO:0007669"/>
    <property type="project" value="TreeGrafter"/>
</dbReference>
<dbReference type="EMBL" id="UYWW01000544">
    <property type="protein sequence ID" value="VDM08758.1"/>
    <property type="molecule type" value="Genomic_DNA"/>
</dbReference>
<dbReference type="InterPro" id="IPR036866">
    <property type="entry name" value="RibonucZ/Hydroxyglut_hydro"/>
</dbReference>
<reference evidence="4 5" key="1">
    <citation type="submission" date="2018-11" db="EMBL/GenBank/DDBJ databases">
        <authorList>
            <consortium name="Pathogen Informatics"/>
        </authorList>
    </citation>
    <scope>NUCLEOTIDE SEQUENCE [LARGE SCALE GENOMIC DNA]</scope>
</reference>
<dbReference type="OMA" id="PANHCAG"/>
<protein>
    <recommendedName>
        <fullName evidence="6">DRMBL domain-containing protein</fullName>
    </recommendedName>
</protein>
<gene>
    <name evidence="4" type="ORF">WBA_LOCUS2144</name>
</gene>
<dbReference type="OrthoDB" id="262529at2759"/>
<evidence type="ECO:0000313" key="5">
    <source>
        <dbReference type="Proteomes" id="UP000270924"/>
    </source>
</evidence>
<accession>A0A3P7FD48</accession>
<dbReference type="Proteomes" id="UP000270924">
    <property type="component" value="Unassembled WGS sequence"/>
</dbReference>
<dbReference type="Gene3D" id="3.60.15.10">
    <property type="entry name" value="Ribonuclease Z/Hydroxyacylglutathione hydrolase-like"/>
    <property type="match status" value="1"/>
</dbReference>
<sequence length="461" mass="53274">MNAFCGRFSECNWISVDQFHSNDLKFSAFFLSHCHSDHMHGLDDDQFYKLIKGKFAVFYCHKISKIFLGSEPHYARLLEHIVPKNYNEKFTVTAICDNEERESLLPSSSADVTFLDAQHIPGSIMILFEFHDGFRLLYTGDYRLSKDDWIACDMLKDPYASSGFKRLDALYFDSTFCRRGAENIPSLKQSCALCVKMVKEWLEKDPDNKVLIWCGRFGHELLLKAIWDELHLKCHVTMMKYRVYSKIDFLAECITPIARNTRVHACTAKPTVMEEVFFENKQNVIAKKKNDVSFKQKVKKKMDFINGKFIVKDDVFRTFRCQLVGSVVQITTIALGYQNNRFCRLFYSGHCSVSEMEDAFSLLRPVRAYPNSTDKRSKDFAKKLSKYFRPYWYGSSVVRFKLSISTDSTTSEVITLADSQKTLKRNATCEFGTDNEVIKVGNLSTFDHDKVFSTGCFDCLN</sequence>
<evidence type="ECO:0000313" key="4">
    <source>
        <dbReference type="EMBL" id="VDM08758.1"/>
    </source>
</evidence>
<evidence type="ECO:0008006" key="6">
    <source>
        <dbReference type="Google" id="ProtNLM"/>
    </source>
</evidence>
<dbReference type="Gene3D" id="3.40.50.12650">
    <property type="match status" value="1"/>
</dbReference>
<evidence type="ECO:0000256" key="1">
    <source>
        <dbReference type="ARBA" id="ARBA00022722"/>
    </source>
</evidence>